<dbReference type="Proteomes" id="UP000277204">
    <property type="component" value="Unassembled WGS sequence"/>
</dbReference>
<gene>
    <name evidence="1" type="ORF">SMRZ_LOCUS18454</name>
</gene>
<dbReference type="EMBL" id="UZAI01017658">
    <property type="protein sequence ID" value="VDP27938.1"/>
    <property type="molecule type" value="Genomic_DNA"/>
</dbReference>
<reference evidence="1 2" key="1">
    <citation type="submission" date="2018-11" db="EMBL/GenBank/DDBJ databases">
        <authorList>
            <consortium name="Pathogen Informatics"/>
        </authorList>
    </citation>
    <scope>NUCLEOTIDE SEQUENCE [LARGE SCALE GENOMIC DNA]</scope>
    <source>
        <strain evidence="1 2">Zambia</strain>
    </source>
</reference>
<accession>A0A183MQX9</accession>
<protein>
    <submittedName>
        <fullName evidence="1">Uncharacterized protein</fullName>
    </submittedName>
</protein>
<keyword evidence="2" id="KW-1185">Reference proteome</keyword>
<sequence length="91" mass="11058">MINTKRERHSINDIIYFAIDFFKCIYSTFNKKTYSPFYMELFNSKIQISTPQWVEVYCPFCLHFREKTSDYNEVHVMNILLTVNLVRNVCR</sequence>
<evidence type="ECO:0000313" key="2">
    <source>
        <dbReference type="Proteomes" id="UP000277204"/>
    </source>
</evidence>
<organism evidence="1 2">
    <name type="scientific">Schistosoma margrebowiei</name>
    <dbReference type="NCBI Taxonomy" id="48269"/>
    <lineage>
        <taxon>Eukaryota</taxon>
        <taxon>Metazoa</taxon>
        <taxon>Spiralia</taxon>
        <taxon>Lophotrochozoa</taxon>
        <taxon>Platyhelminthes</taxon>
        <taxon>Trematoda</taxon>
        <taxon>Digenea</taxon>
        <taxon>Strigeidida</taxon>
        <taxon>Schistosomatoidea</taxon>
        <taxon>Schistosomatidae</taxon>
        <taxon>Schistosoma</taxon>
    </lineage>
</organism>
<evidence type="ECO:0000313" key="1">
    <source>
        <dbReference type="EMBL" id="VDP27938.1"/>
    </source>
</evidence>
<name>A0A183MQX9_9TREM</name>
<dbReference type="AlphaFoldDB" id="A0A183MQX9"/>
<proteinExistence type="predicted"/>